<comment type="function">
    <text evidence="14">Catalyzes the reduction of the glycolytic intermediate dihydroxyacetone phosphate (DHAP) to sn-glycerol 3-phosphate (G3P), the key precursor for phospholipid synthesis.</text>
</comment>
<dbReference type="EMBL" id="AYZE01000015">
    <property type="protein sequence ID" value="KRM90408.1"/>
    <property type="molecule type" value="Genomic_DNA"/>
</dbReference>
<keyword evidence="8 14" id="KW-0594">Phospholipid biosynthesis</keyword>
<dbReference type="InterPro" id="IPR011128">
    <property type="entry name" value="G3P_DH_NAD-dep_N"/>
</dbReference>
<dbReference type="Pfam" id="PF01210">
    <property type="entry name" value="NAD_Gly3P_dh_N"/>
    <property type="match status" value="1"/>
</dbReference>
<evidence type="ECO:0000259" key="20">
    <source>
        <dbReference type="Pfam" id="PF07479"/>
    </source>
</evidence>
<evidence type="ECO:0000256" key="13">
    <source>
        <dbReference type="ARBA" id="ARBA00080511"/>
    </source>
</evidence>
<feature type="domain" description="Glycerol-3-phosphate dehydrogenase NAD-dependent C-terminal" evidence="20">
    <location>
        <begin position="188"/>
        <end position="328"/>
    </location>
</feature>
<dbReference type="PRINTS" id="PR00077">
    <property type="entry name" value="GPDHDRGNASE"/>
</dbReference>
<gene>
    <name evidence="14" type="primary">gpsA</name>
    <name evidence="21" type="ORF">FC80_GL001312</name>
</gene>
<dbReference type="FunFam" id="3.40.50.720:FF:000019">
    <property type="entry name" value="Glycerol-3-phosphate dehydrogenase [NAD(P)+]"/>
    <property type="match status" value="1"/>
</dbReference>
<dbReference type="EC" id="1.1.1.94" evidence="11 14"/>
<feature type="binding site" evidence="14">
    <location>
        <position position="113"/>
    </location>
    <ligand>
        <name>NADPH</name>
        <dbReference type="ChEBI" id="CHEBI:57783"/>
    </ligand>
</feature>
<feature type="binding site" evidence="14">
    <location>
        <position position="148"/>
    </location>
    <ligand>
        <name>NADPH</name>
        <dbReference type="ChEBI" id="CHEBI:57783"/>
    </ligand>
</feature>
<evidence type="ECO:0000256" key="8">
    <source>
        <dbReference type="ARBA" id="ARBA00023209"/>
    </source>
</evidence>
<evidence type="ECO:0000256" key="5">
    <source>
        <dbReference type="ARBA" id="ARBA00023002"/>
    </source>
</evidence>
<evidence type="ECO:0000256" key="7">
    <source>
        <dbReference type="ARBA" id="ARBA00023098"/>
    </source>
</evidence>
<evidence type="ECO:0000256" key="14">
    <source>
        <dbReference type="HAMAP-Rule" id="MF_00394"/>
    </source>
</evidence>
<comment type="similarity">
    <text evidence="1 14 18">Belongs to the NAD-dependent glycerol-3-phosphate dehydrogenase family.</text>
</comment>
<dbReference type="InterPro" id="IPR008927">
    <property type="entry name" value="6-PGluconate_DH-like_C_sf"/>
</dbReference>
<keyword evidence="5 14" id="KW-0560">Oxidoreductase</keyword>
<dbReference type="NCBIfam" id="NF000942">
    <property type="entry name" value="PRK00094.1-4"/>
    <property type="match status" value="1"/>
</dbReference>
<feature type="binding site" evidence="14">
    <location>
        <position position="287"/>
    </location>
    <ligand>
        <name>NADPH</name>
        <dbReference type="ChEBI" id="CHEBI:57783"/>
    </ligand>
</feature>
<comment type="pathway">
    <text evidence="14">Membrane lipid metabolism; glycerophospholipid metabolism.</text>
</comment>
<dbReference type="InterPro" id="IPR006109">
    <property type="entry name" value="G3P_DH_NAD-dep_C"/>
</dbReference>
<dbReference type="PANTHER" id="PTHR11728:SF1">
    <property type="entry name" value="GLYCEROL-3-PHOSPHATE DEHYDROGENASE [NAD(+)] 2, CHLOROPLASTIC"/>
    <property type="match status" value="1"/>
</dbReference>
<keyword evidence="9 14" id="KW-1208">Phospholipid metabolism</keyword>
<feature type="binding site" evidence="16">
    <location>
        <begin position="263"/>
        <end position="264"/>
    </location>
    <ligand>
        <name>substrate</name>
    </ligand>
</feature>
<keyword evidence="14" id="KW-0963">Cytoplasm</keyword>
<dbReference type="UniPathway" id="UPA00940"/>
<comment type="catalytic activity">
    <reaction evidence="10">
        <text>sn-glycerol 3-phosphate + NADP(+) = dihydroxyacetone phosphate + NADPH + H(+)</text>
        <dbReference type="Rhea" id="RHEA:11096"/>
        <dbReference type="ChEBI" id="CHEBI:15378"/>
        <dbReference type="ChEBI" id="CHEBI:57597"/>
        <dbReference type="ChEBI" id="CHEBI:57642"/>
        <dbReference type="ChEBI" id="CHEBI:57783"/>
        <dbReference type="ChEBI" id="CHEBI:58349"/>
        <dbReference type="EC" id="1.1.1.94"/>
    </reaction>
    <physiologicalReaction direction="right-to-left" evidence="10">
        <dbReference type="Rhea" id="RHEA:11098"/>
    </physiologicalReaction>
</comment>
<evidence type="ECO:0000256" key="2">
    <source>
        <dbReference type="ARBA" id="ARBA00022516"/>
    </source>
</evidence>
<evidence type="ECO:0000313" key="21">
    <source>
        <dbReference type="EMBL" id="KRM90408.1"/>
    </source>
</evidence>
<dbReference type="PIRSF" id="PIRSF000114">
    <property type="entry name" value="Glycerol-3-P_dh"/>
    <property type="match status" value="1"/>
</dbReference>
<dbReference type="PROSITE" id="PS00957">
    <property type="entry name" value="NAD_G3PDH"/>
    <property type="match status" value="1"/>
</dbReference>
<evidence type="ECO:0000256" key="6">
    <source>
        <dbReference type="ARBA" id="ARBA00023027"/>
    </source>
</evidence>
<comment type="caution">
    <text evidence="21">The sequence shown here is derived from an EMBL/GenBank/DDBJ whole genome shotgun (WGS) entry which is preliminary data.</text>
</comment>
<dbReference type="GO" id="GO:0051287">
    <property type="term" value="F:NAD binding"/>
    <property type="evidence" value="ECO:0007669"/>
    <property type="project" value="InterPro"/>
</dbReference>
<evidence type="ECO:0000256" key="17">
    <source>
        <dbReference type="PIRSR" id="PIRSR000114-3"/>
    </source>
</evidence>
<feature type="binding site" evidence="14">
    <location>
        <position position="144"/>
    </location>
    <ligand>
        <name>sn-glycerol 3-phosphate</name>
        <dbReference type="ChEBI" id="CHEBI:57597"/>
    </ligand>
</feature>
<organism evidence="21 22">
    <name type="scientific">Liquorilactobacillus cacaonum DSM 21116</name>
    <dbReference type="NCBI Taxonomy" id="1423729"/>
    <lineage>
        <taxon>Bacteria</taxon>
        <taxon>Bacillati</taxon>
        <taxon>Bacillota</taxon>
        <taxon>Bacilli</taxon>
        <taxon>Lactobacillales</taxon>
        <taxon>Lactobacillaceae</taxon>
        <taxon>Liquorilactobacillus</taxon>
    </lineage>
</organism>
<comment type="subcellular location">
    <subcellularLocation>
        <location evidence="14">Cytoplasm</location>
    </subcellularLocation>
</comment>
<feature type="binding site" evidence="14">
    <location>
        <position position="113"/>
    </location>
    <ligand>
        <name>sn-glycerol 3-phosphate</name>
        <dbReference type="ChEBI" id="CHEBI:57597"/>
    </ligand>
</feature>
<dbReference type="InterPro" id="IPR013328">
    <property type="entry name" value="6PGD_dom2"/>
</dbReference>
<feature type="binding site" evidence="17">
    <location>
        <position position="148"/>
    </location>
    <ligand>
        <name>NAD(+)</name>
        <dbReference type="ChEBI" id="CHEBI:57540"/>
    </ligand>
</feature>
<feature type="binding site" evidence="14">
    <location>
        <position position="262"/>
    </location>
    <ligand>
        <name>sn-glycerol 3-phosphate</name>
        <dbReference type="ChEBI" id="CHEBI:57597"/>
    </ligand>
</feature>
<feature type="active site" description="Proton acceptor" evidence="14 15">
    <location>
        <position position="199"/>
    </location>
</feature>
<evidence type="ECO:0000256" key="4">
    <source>
        <dbReference type="ARBA" id="ARBA00022857"/>
    </source>
</evidence>
<evidence type="ECO:0000256" key="15">
    <source>
        <dbReference type="PIRSR" id="PIRSR000114-1"/>
    </source>
</evidence>
<dbReference type="AlphaFoldDB" id="A0A0R2CFH5"/>
<dbReference type="GO" id="GO:0005829">
    <property type="term" value="C:cytosol"/>
    <property type="evidence" value="ECO:0007669"/>
    <property type="project" value="TreeGrafter"/>
</dbReference>
<evidence type="ECO:0000259" key="19">
    <source>
        <dbReference type="Pfam" id="PF01210"/>
    </source>
</evidence>
<feature type="binding site" evidence="14">
    <location>
        <position position="264"/>
    </location>
    <ligand>
        <name>sn-glycerol 3-phosphate</name>
        <dbReference type="ChEBI" id="CHEBI:57597"/>
    </ligand>
</feature>
<feature type="binding site" evidence="17">
    <location>
        <begin position="12"/>
        <end position="17"/>
    </location>
    <ligand>
        <name>NAD(+)</name>
        <dbReference type="ChEBI" id="CHEBI:57540"/>
    </ligand>
</feature>
<proteinExistence type="inferred from homology"/>
<dbReference type="Proteomes" id="UP000051131">
    <property type="component" value="Unassembled WGS sequence"/>
</dbReference>
<feature type="binding site" evidence="14">
    <location>
        <position position="53"/>
    </location>
    <ligand>
        <name>NADPH</name>
        <dbReference type="ChEBI" id="CHEBI:57783"/>
    </ligand>
</feature>
<feature type="binding site" evidence="14">
    <location>
        <position position="37"/>
    </location>
    <ligand>
        <name>NADPH</name>
        <dbReference type="ChEBI" id="CHEBI:57783"/>
    </ligand>
</feature>
<feature type="binding site" evidence="17">
    <location>
        <position position="263"/>
    </location>
    <ligand>
        <name>NAD(+)</name>
        <dbReference type="ChEBI" id="CHEBI:57540"/>
    </ligand>
</feature>
<dbReference type="Gene3D" id="1.10.1040.10">
    <property type="entry name" value="N-(1-d-carboxylethyl)-l-norvaline Dehydrogenase, domain 2"/>
    <property type="match status" value="1"/>
</dbReference>
<feature type="binding site" evidence="14">
    <location>
        <position position="36"/>
    </location>
    <ligand>
        <name>NADPH</name>
        <dbReference type="ChEBI" id="CHEBI:57783"/>
    </ligand>
</feature>
<reference evidence="21 22" key="1">
    <citation type="journal article" date="2015" name="Genome Announc.">
        <title>Expanding the biotechnology potential of lactobacilli through comparative genomics of 213 strains and associated genera.</title>
        <authorList>
            <person name="Sun Z."/>
            <person name="Harris H.M."/>
            <person name="McCann A."/>
            <person name="Guo C."/>
            <person name="Argimon S."/>
            <person name="Zhang W."/>
            <person name="Yang X."/>
            <person name="Jeffery I.B."/>
            <person name="Cooney J.C."/>
            <person name="Kagawa T.F."/>
            <person name="Liu W."/>
            <person name="Song Y."/>
            <person name="Salvetti E."/>
            <person name="Wrobel A."/>
            <person name="Rasinkangas P."/>
            <person name="Parkhill J."/>
            <person name="Rea M.C."/>
            <person name="O'Sullivan O."/>
            <person name="Ritari J."/>
            <person name="Douillard F.P."/>
            <person name="Paul Ross R."/>
            <person name="Yang R."/>
            <person name="Briner A.E."/>
            <person name="Felis G.E."/>
            <person name="de Vos W.M."/>
            <person name="Barrangou R."/>
            <person name="Klaenhammer T.R."/>
            <person name="Caufield P.W."/>
            <person name="Cui Y."/>
            <person name="Zhang H."/>
            <person name="O'Toole P.W."/>
        </authorList>
    </citation>
    <scope>NUCLEOTIDE SEQUENCE [LARGE SCALE GENOMIC DNA]</scope>
    <source>
        <strain evidence="21 22">DSM 21116</strain>
    </source>
</reference>
<keyword evidence="3 14" id="KW-0547">Nucleotide-binding</keyword>
<feature type="binding site" evidence="14">
    <location>
        <position position="15"/>
    </location>
    <ligand>
        <name>NADPH</name>
        <dbReference type="ChEBI" id="CHEBI:57783"/>
    </ligand>
</feature>
<dbReference type="InterPro" id="IPR036291">
    <property type="entry name" value="NAD(P)-bd_dom_sf"/>
</dbReference>
<evidence type="ECO:0000256" key="12">
    <source>
        <dbReference type="ARBA" id="ARBA00069372"/>
    </source>
</evidence>
<protein>
    <recommendedName>
        <fullName evidence="12 14">Glycerol-3-phosphate dehydrogenase [NAD(P)+]</fullName>
        <ecNumber evidence="11 14">1.1.1.94</ecNumber>
    </recommendedName>
    <alternativeName>
        <fullName evidence="14">NAD(P)(+)-dependent glycerol-3-phosphate dehydrogenase</fullName>
    </alternativeName>
    <alternativeName>
        <fullName evidence="13 14">NAD(P)H-dependent dihydroxyacetone-phosphate reductase</fullName>
    </alternativeName>
</protein>
<dbReference type="NCBIfam" id="NF000941">
    <property type="entry name" value="PRK00094.1-3"/>
    <property type="match status" value="1"/>
</dbReference>
<dbReference type="GO" id="GO:0141152">
    <property type="term" value="F:glycerol-3-phosphate dehydrogenase (NAD+) activity"/>
    <property type="evidence" value="ECO:0007669"/>
    <property type="project" value="RHEA"/>
</dbReference>
<dbReference type="PANTHER" id="PTHR11728">
    <property type="entry name" value="GLYCEROL-3-PHOSPHATE DEHYDROGENASE"/>
    <property type="match status" value="1"/>
</dbReference>
<dbReference type="HAMAP" id="MF_00394">
    <property type="entry name" value="NAD_Glyc3P_dehydrog"/>
    <property type="match status" value="1"/>
</dbReference>
<dbReference type="Gene3D" id="3.40.50.720">
    <property type="entry name" value="NAD(P)-binding Rossmann-like Domain"/>
    <property type="match status" value="1"/>
</dbReference>
<evidence type="ECO:0000313" key="22">
    <source>
        <dbReference type="Proteomes" id="UP000051131"/>
    </source>
</evidence>
<evidence type="ECO:0000256" key="11">
    <source>
        <dbReference type="ARBA" id="ARBA00066687"/>
    </source>
</evidence>
<feature type="domain" description="Glycerol-3-phosphate dehydrogenase NAD-dependent N-terminal" evidence="19">
    <location>
        <begin position="8"/>
        <end position="168"/>
    </location>
</feature>
<keyword evidence="7 14" id="KW-0443">Lipid metabolism</keyword>
<evidence type="ECO:0000256" key="16">
    <source>
        <dbReference type="PIRSR" id="PIRSR000114-2"/>
    </source>
</evidence>
<dbReference type="PATRIC" id="fig|1423729.3.peg.1333"/>
<dbReference type="GO" id="GO:0046167">
    <property type="term" value="P:glycerol-3-phosphate biosynthetic process"/>
    <property type="evidence" value="ECO:0007669"/>
    <property type="project" value="UniProtKB-UniRule"/>
</dbReference>
<accession>A0A0R2CFH5</accession>
<dbReference type="Pfam" id="PF07479">
    <property type="entry name" value="NAD_Gly3P_dh_C"/>
    <property type="match status" value="1"/>
</dbReference>
<name>A0A0R2CFH5_9LACO</name>
<feature type="binding site" evidence="16">
    <location>
        <position position="113"/>
    </location>
    <ligand>
        <name>substrate</name>
    </ligand>
</feature>
<dbReference type="FunFam" id="1.10.1040.10:FF:000001">
    <property type="entry name" value="Glycerol-3-phosphate dehydrogenase [NAD(P)+]"/>
    <property type="match status" value="1"/>
</dbReference>
<evidence type="ECO:0000256" key="9">
    <source>
        <dbReference type="ARBA" id="ARBA00023264"/>
    </source>
</evidence>
<evidence type="ECO:0000256" key="18">
    <source>
        <dbReference type="RuleBase" id="RU000437"/>
    </source>
</evidence>
<dbReference type="GO" id="GO:0005975">
    <property type="term" value="P:carbohydrate metabolic process"/>
    <property type="evidence" value="ECO:0007669"/>
    <property type="project" value="InterPro"/>
</dbReference>
<evidence type="ECO:0000256" key="1">
    <source>
        <dbReference type="ARBA" id="ARBA00011009"/>
    </source>
</evidence>
<dbReference type="NCBIfam" id="NF000940">
    <property type="entry name" value="PRK00094.1-2"/>
    <property type="match status" value="1"/>
</dbReference>
<evidence type="ECO:0000256" key="10">
    <source>
        <dbReference type="ARBA" id="ARBA00052716"/>
    </source>
</evidence>
<feature type="binding site" evidence="14">
    <location>
        <position position="16"/>
    </location>
    <ligand>
        <name>NADPH</name>
        <dbReference type="ChEBI" id="CHEBI:57783"/>
    </ligand>
</feature>
<feature type="binding site" evidence="14">
    <location>
        <position position="199"/>
    </location>
    <ligand>
        <name>sn-glycerol 3-phosphate</name>
        <dbReference type="ChEBI" id="CHEBI:57597"/>
    </ligand>
</feature>
<evidence type="ECO:0000256" key="3">
    <source>
        <dbReference type="ARBA" id="ARBA00022741"/>
    </source>
</evidence>
<feature type="binding site" evidence="14">
    <location>
        <position position="289"/>
    </location>
    <ligand>
        <name>NADPH</name>
        <dbReference type="ChEBI" id="CHEBI:57783"/>
    </ligand>
</feature>
<keyword evidence="4 14" id="KW-0521">NADP</keyword>
<dbReference type="GO" id="GO:0008654">
    <property type="term" value="P:phospholipid biosynthetic process"/>
    <property type="evidence" value="ECO:0007669"/>
    <property type="project" value="UniProtKB-KW"/>
</dbReference>
<dbReference type="InterPro" id="IPR006168">
    <property type="entry name" value="G3P_DH_NAD-dep"/>
</dbReference>
<comment type="catalytic activity">
    <reaction evidence="14">
        <text>sn-glycerol 3-phosphate + NAD(+) = dihydroxyacetone phosphate + NADH + H(+)</text>
        <dbReference type="Rhea" id="RHEA:11092"/>
        <dbReference type="ChEBI" id="CHEBI:15378"/>
        <dbReference type="ChEBI" id="CHEBI:57540"/>
        <dbReference type="ChEBI" id="CHEBI:57597"/>
        <dbReference type="ChEBI" id="CHEBI:57642"/>
        <dbReference type="ChEBI" id="CHEBI:57945"/>
        <dbReference type="EC" id="1.1.1.94"/>
    </reaction>
</comment>
<dbReference type="STRING" id="1423729.FC80_GL001312"/>
<feature type="binding site" evidence="14">
    <location>
        <position position="263"/>
    </location>
    <ligand>
        <name>sn-glycerol 3-phosphate</name>
        <dbReference type="ChEBI" id="CHEBI:57597"/>
    </ligand>
</feature>
<dbReference type="GO" id="GO:0141153">
    <property type="term" value="F:glycerol-3-phosphate dehydrogenase (NADP+) activity"/>
    <property type="evidence" value="ECO:0007669"/>
    <property type="project" value="RHEA"/>
</dbReference>
<keyword evidence="2 14" id="KW-0444">Lipid biosynthesis</keyword>
<keyword evidence="6 14" id="KW-0520">NAD</keyword>
<dbReference type="GO" id="GO:0046168">
    <property type="term" value="P:glycerol-3-phosphate catabolic process"/>
    <property type="evidence" value="ECO:0007669"/>
    <property type="project" value="InterPro"/>
</dbReference>
<keyword evidence="22" id="KW-1185">Reference proteome</keyword>
<feature type="binding site" evidence="14">
    <location>
        <position position="263"/>
    </location>
    <ligand>
        <name>NADPH</name>
        <dbReference type="ChEBI" id="CHEBI:57783"/>
    </ligand>
</feature>
<dbReference type="SUPFAM" id="SSF51735">
    <property type="entry name" value="NAD(P)-binding Rossmann-fold domains"/>
    <property type="match status" value="1"/>
</dbReference>
<feature type="binding site" evidence="14">
    <location>
        <position position="252"/>
    </location>
    <ligand>
        <name>sn-glycerol 3-phosphate</name>
        <dbReference type="ChEBI" id="CHEBI:57597"/>
    </ligand>
</feature>
<sequence>MIFLCERVAVVGAGSWGTVLANVLVTNGKKVKIWSRRQNQVDELNQRHTNEAYLPHVELSKKIEASTNLEDVLLGSEVVLLAVPTKAMRTVSHEVGLLIKKMKLKVIIVHASKGLELETHKRISEIISEEVSFENVQGVVALSGPSHAEEVAKHDITLITAASSNLQAAKIIQQIFMNSYFRVYTNSDIIGVEFGAAFKNIIALGAGALDGLGYGDDAKAALMTRGLAEIARLGIALGADPLTFIGLSGVGDLIVTCTSSHSRNWRAGRQLGEGAQVVDVVNNMGMVIEGLTTVQAAYELAKEKKIEMPITEAIYRVVYQDEKMKKAISDLMTREGKSEEETFQWNTYQK</sequence>
<dbReference type="SUPFAM" id="SSF48179">
    <property type="entry name" value="6-phosphogluconate dehydrogenase C-terminal domain-like"/>
    <property type="match status" value="1"/>
</dbReference>
<dbReference type="GO" id="GO:0006650">
    <property type="term" value="P:glycerophospholipid metabolic process"/>
    <property type="evidence" value="ECO:0007669"/>
    <property type="project" value="UniProtKB-UniRule"/>
</dbReference>
<feature type="binding site" evidence="14">
    <location>
        <position position="146"/>
    </location>
    <ligand>
        <name>sn-glycerol 3-phosphate</name>
        <dbReference type="ChEBI" id="CHEBI:57597"/>
    </ligand>
</feature>